<evidence type="ECO:0000313" key="6">
    <source>
        <dbReference type="EnsemblPlants" id="AET3Gv20729100.3"/>
    </source>
</evidence>
<evidence type="ECO:0000256" key="2">
    <source>
        <dbReference type="ARBA" id="ARBA00022946"/>
    </source>
</evidence>
<dbReference type="Pfam" id="PF01535">
    <property type="entry name" value="PPR"/>
    <property type="match status" value="3"/>
</dbReference>
<dbReference type="PANTHER" id="PTHR47926">
    <property type="entry name" value="PENTATRICOPEPTIDE REPEAT-CONTAINING PROTEIN"/>
    <property type="match status" value="1"/>
</dbReference>
<dbReference type="Gene3D" id="1.25.40.10">
    <property type="entry name" value="Tetratricopeptide repeat domain"/>
    <property type="match status" value="2"/>
</dbReference>
<feature type="transmembrane region" description="Helical" evidence="5">
    <location>
        <begin position="284"/>
        <end position="309"/>
    </location>
</feature>
<evidence type="ECO:0000256" key="5">
    <source>
        <dbReference type="SAM" id="Phobius"/>
    </source>
</evidence>
<keyword evidence="2" id="KW-0809">Transit peptide</keyword>
<feature type="region of interest" description="Disordered" evidence="4">
    <location>
        <begin position="1"/>
        <end position="21"/>
    </location>
</feature>
<reference evidence="6" key="4">
    <citation type="submission" date="2019-03" db="UniProtKB">
        <authorList>
            <consortium name="EnsemblPlants"/>
        </authorList>
    </citation>
    <scope>IDENTIFICATION</scope>
</reference>
<organism evidence="6 7">
    <name type="scientific">Aegilops tauschii subsp. strangulata</name>
    <name type="common">Goatgrass</name>
    <dbReference type="NCBI Taxonomy" id="200361"/>
    <lineage>
        <taxon>Eukaryota</taxon>
        <taxon>Viridiplantae</taxon>
        <taxon>Streptophyta</taxon>
        <taxon>Embryophyta</taxon>
        <taxon>Tracheophyta</taxon>
        <taxon>Spermatophyta</taxon>
        <taxon>Magnoliopsida</taxon>
        <taxon>Liliopsida</taxon>
        <taxon>Poales</taxon>
        <taxon>Poaceae</taxon>
        <taxon>BOP clade</taxon>
        <taxon>Pooideae</taxon>
        <taxon>Triticodae</taxon>
        <taxon>Triticeae</taxon>
        <taxon>Triticinae</taxon>
        <taxon>Aegilops</taxon>
    </lineage>
</organism>
<dbReference type="STRING" id="200361.A0A453FNP5"/>
<feature type="repeat" description="PPR" evidence="3">
    <location>
        <begin position="86"/>
        <end position="120"/>
    </location>
</feature>
<dbReference type="GO" id="GO:0003723">
    <property type="term" value="F:RNA binding"/>
    <property type="evidence" value="ECO:0007669"/>
    <property type="project" value="InterPro"/>
</dbReference>
<dbReference type="AlphaFoldDB" id="A0A453FNP5"/>
<dbReference type="InterPro" id="IPR046960">
    <property type="entry name" value="PPR_At4g14850-like_plant"/>
</dbReference>
<reference evidence="6" key="3">
    <citation type="journal article" date="2017" name="Nature">
        <title>Genome sequence of the progenitor of the wheat D genome Aegilops tauschii.</title>
        <authorList>
            <person name="Luo M.C."/>
            <person name="Gu Y.Q."/>
            <person name="Puiu D."/>
            <person name="Wang H."/>
            <person name="Twardziok S.O."/>
            <person name="Deal K.R."/>
            <person name="Huo N."/>
            <person name="Zhu T."/>
            <person name="Wang L."/>
            <person name="Wang Y."/>
            <person name="McGuire P.E."/>
            <person name="Liu S."/>
            <person name="Long H."/>
            <person name="Ramasamy R.K."/>
            <person name="Rodriguez J.C."/>
            <person name="Van S.L."/>
            <person name="Yuan L."/>
            <person name="Wang Z."/>
            <person name="Xia Z."/>
            <person name="Xiao L."/>
            <person name="Anderson O.D."/>
            <person name="Ouyang S."/>
            <person name="Liang Y."/>
            <person name="Zimin A.V."/>
            <person name="Pertea G."/>
            <person name="Qi P."/>
            <person name="Bennetzen J.L."/>
            <person name="Dai X."/>
            <person name="Dawson M.W."/>
            <person name="Muller H.G."/>
            <person name="Kugler K."/>
            <person name="Rivarola-Duarte L."/>
            <person name="Spannagl M."/>
            <person name="Mayer K.F.X."/>
            <person name="Lu F.H."/>
            <person name="Bevan M.W."/>
            <person name="Leroy P."/>
            <person name="Li P."/>
            <person name="You F.M."/>
            <person name="Sun Q."/>
            <person name="Liu Z."/>
            <person name="Lyons E."/>
            <person name="Wicker T."/>
            <person name="Salzberg S.L."/>
            <person name="Devos K.M."/>
            <person name="Dvorak J."/>
        </authorList>
    </citation>
    <scope>NUCLEOTIDE SEQUENCE [LARGE SCALE GENOMIC DNA]</scope>
    <source>
        <strain evidence="6">cv. AL8/78</strain>
    </source>
</reference>
<protein>
    <recommendedName>
        <fullName evidence="8">Pentatricopeptide repeat-containing protein</fullName>
    </recommendedName>
</protein>
<dbReference type="InterPro" id="IPR011990">
    <property type="entry name" value="TPR-like_helical_dom_sf"/>
</dbReference>
<dbReference type="GO" id="GO:0009451">
    <property type="term" value="P:RNA modification"/>
    <property type="evidence" value="ECO:0007669"/>
    <property type="project" value="InterPro"/>
</dbReference>
<reference evidence="7" key="2">
    <citation type="journal article" date="2017" name="Nat. Plants">
        <title>The Aegilops tauschii genome reveals multiple impacts of transposons.</title>
        <authorList>
            <person name="Zhao G."/>
            <person name="Zou C."/>
            <person name="Li K."/>
            <person name="Wang K."/>
            <person name="Li T."/>
            <person name="Gao L."/>
            <person name="Zhang X."/>
            <person name="Wang H."/>
            <person name="Yang Z."/>
            <person name="Liu X."/>
            <person name="Jiang W."/>
            <person name="Mao L."/>
            <person name="Kong X."/>
            <person name="Jiao Y."/>
            <person name="Jia J."/>
        </authorList>
    </citation>
    <scope>NUCLEOTIDE SEQUENCE [LARGE SCALE GENOMIC DNA]</scope>
    <source>
        <strain evidence="7">cv. AL8/78</strain>
    </source>
</reference>
<keyword evidence="5" id="KW-0812">Transmembrane</keyword>
<dbReference type="EnsemblPlants" id="AET3Gv20729100.3">
    <property type="protein sequence ID" value="AET3Gv20729100.3"/>
    <property type="gene ID" value="AET3Gv20729100"/>
</dbReference>
<reference evidence="7" key="1">
    <citation type="journal article" date="2014" name="Science">
        <title>Ancient hybridizations among the ancestral genomes of bread wheat.</title>
        <authorList>
            <consortium name="International Wheat Genome Sequencing Consortium,"/>
            <person name="Marcussen T."/>
            <person name="Sandve S.R."/>
            <person name="Heier L."/>
            <person name="Spannagl M."/>
            <person name="Pfeifer M."/>
            <person name="Jakobsen K.S."/>
            <person name="Wulff B.B."/>
            <person name="Steuernagel B."/>
            <person name="Mayer K.F."/>
            <person name="Olsen O.A."/>
        </authorList>
    </citation>
    <scope>NUCLEOTIDE SEQUENCE [LARGE SCALE GENOMIC DNA]</scope>
    <source>
        <strain evidence="7">cv. AL8/78</strain>
    </source>
</reference>
<keyword evidence="5" id="KW-0472">Membrane</keyword>
<name>A0A453FNP5_AEGTS</name>
<dbReference type="FunFam" id="1.25.40.10:FF:000471">
    <property type="entry name" value="Putative pentatricopeptide repeat-containing protein, mitochondrial"/>
    <property type="match status" value="1"/>
</dbReference>
<dbReference type="EnsemblPlants" id="AET3Gv20729100.16">
    <property type="protein sequence ID" value="AET3Gv20729100.16"/>
    <property type="gene ID" value="AET3Gv20729100"/>
</dbReference>
<dbReference type="Gramene" id="AET3Gv20729100.16">
    <property type="protein sequence ID" value="AET3Gv20729100.16"/>
    <property type="gene ID" value="AET3Gv20729100"/>
</dbReference>
<feature type="repeat" description="PPR" evidence="3">
    <location>
        <begin position="218"/>
        <end position="248"/>
    </location>
</feature>
<sequence>MIRRASRRLLPAVSHHTHPPRGDLAANAALQWLDDELTSLALPEPGRGPGVDAHACARLLQGCVARGDARGGRAVHGHVVRGGGLDLFCANVLINLYAKLGPFAGARRVFDGMPERNMVSFVTHLQAHALRGKFEQATALFRRLRREGHEVNQFVLTSVLKLVVAMDALGLAWAVHTCACKLGHDRNAFVWSALIDAYSMCGAVGDARRLFDRIVGKDVVAWTAMVSCYSENNRPEDALQVFREMRVAVSKINPFALTSVLRAAVCLSSVALGKGIHACSVKRFMMLSLAFVVRCLICMPSVGVLRMPAWLSRWFPMMM</sequence>
<dbReference type="Proteomes" id="UP000015105">
    <property type="component" value="Chromosome 3D"/>
</dbReference>
<dbReference type="PROSITE" id="PS51375">
    <property type="entry name" value="PPR"/>
    <property type="match status" value="3"/>
</dbReference>
<evidence type="ECO:0000256" key="3">
    <source>
        <dbReference type="PROSITE-ProRule" id="PRU00708"/>
    </source>
</evidence>
<reference evidence="6" key="5">
    <citation type="journal article" date="2021" name="G3 (Bethesda)">
        <title>Aegilops tauschii genome assembly Aet v5.0 features greater sequence contiguity and improved annotation.</title>
        <authorList>
            <person name="Wang L."/>
            <person name="Zhu T."/>
            <person name="Rodriguez J.C."/>
            <person name="Deal K.R."/>
            <person name="Dubcovsky J."/>
            <person name="McGuire P.E."/>
            <person name="Lux T."/>
            <person name="Spannagl M."/>
            <person name="Mayer K.F.X."/>
            <person name="Baldrich P."/>
            <person name="Meyers B.C."/>
            <person name="Huo N."/>
            <person name="Gu Y.Q."/>
            <person name="Zhou H."/>
            <person name="Devos K.M."/>
            <person name="Bennetzen J.L."/>
            <person name="Unver T."/>
            <person name="Budak H."/>
            <person name="Gulick P.J."/>
            <person name="Galiba G."/>
            <person name="Kalapos B."/>
            <person name="Nelson D.R."/>
            <person name="Li P."/>
            <person name="You F.M."/>
            <person name="Luo M.C."/>
            <person name="Dvorak J."/>
        </authorList>
    </citation>
    <scope>NUCLEOTIDE SEQUENCE [LARGE SCALE GENOMIC DNA]</scope>
    <source>
        <strain evidence="6">cv. AL8/78</strain>
    </source>
</reference>
<evidence type="ECO:0000256" key="1">
    <source>
        <dbReference type="ARBA" id="ARBA00022737"/>
    </source>
</evidence>
<dbReference type="SUPFAM" id="SSF48452">
    <property type="entry name" value="TPR-like"/>
    <property type="match status" value="1"/>
</dbReference>
<accession>A0A453FNP5</accession>
<proteinExistence type="predicted"/>
<evidence type="ECO:0000313" key="7">
    <source>
        <dbReference type="Proteomes" id="UP000015105"/>
    </source>
</evidence>
<feature type="repeat" description="PPR" evidence="3">
    <location>
        <begin position="187"/>
        <end position="217"/>
    </location>
</feature>
<dbReference type="FunFam" id="1.25.40.10:FF:000397">
    <property type="entry name" value="Pentatricopeptide repeat-containing protein At2g40720"/>
    <property type="match status" value="1"/>
</dbReference>
<evidence type="ECO:0008006" key="8">
    <source>
        <dbReference type="Google" id="ProtNLM"/>
    </source>
</evidence>
<dbReference type="InterPro" id="IPR002885">
    <property type="entry name" value="PPR_rpt"/>
</dbReference>
<evidence type="ECO:0000256" key="4">
    <source>
        <dbReference type="SAM" id="MobiDB-lite"/>
    </source>
</evidence>
<keyword evidence="7" id="KW-1185">Reference proteome</keyword>
<dbReference type="PANTHER" id="PTHR47926:SF347">
    <property type="entry name" value="PENTATRICOPEPTIDE REPEAT-CONTAINING PROTEIN"/>
    <property type="match status" value="1"/>
</dbReference>
<keyword evidence="5" id="KW-1133">Transmembrane helix</keyword>
<keyword evidence="1" id="KW-0677">Repeat</keyword>
<dbReference type="NCBIfam" id="TIGR00756">
    <property type="entry name" value="PPR"/>
    <property type="match status" value="2"/>
</dbReference>
<dbReference type="Gramene" id="AET3Gv20729100.3">
    <property type="protein sequence ID" value="AET3Gv20729100.3"/>
    <property type="gene ID" value="AET3Gv20729100"/>
</dbReference>